<proteinExistence type="predicted"/>
<dbReference type="Proteomes" id="UP000185221">
    <property type="component" value="Unassembled WGS sequence"/>
</dbReference>
<name>A0A1N6H8T7_9BACT</name>
<dbReference type="RefSeq" id="WP_074226425.1">
    <property type="nucleotide sequence ID" value="NZ_FSRC01000003.1"/>
</dbReference>
<protein>
    <submittedName>
        <fullName evidence="2">Uncharacterized protein</fullName>
    </submittedName>
</protein>
<evidence type="ECO:0000313" key="3">
    <source>
        <dbReference type="Proteomes" id="UP000185221"/>
    </source>
</evidence>
<dbReference type="STRING" id="226505.SAMN05444394_3652"/>
<organism evidence="2 3">
    <name type="scientific">Algoriphagus halophilus</name>
    <dbReference type="NCBI Taxonomy" id="226505"/>
    <lineage>
        <taxon>Bacteria</taxon>
        <taxon>Pseudomonadati</taxon>
        <taxon>Bacteroidota</taxon>
        <taxon>Cytophagia</taxon>
        <taxon>Cytophagales</taxon>
        <taxon>Cyclobacteriaceae</taxon>
        <taxon>Algoriphagus</taxon>
    </lineage>
</organism>
<evidence type="ECO:0000256" key="1">
    <source>
        <dbReference type="SAM" id="MobiDB-lite"/>
    </source>
</evidence>
<sequence>MSYLNSPRLTFSGQFQADPSTVNNDPTHFNNQTFEPDFQKWGLGATNGWWNPDGTGSWRFLSCTVQGVTYLDGTSTSDPKEDPVIGMSIMDSNQKVAGKIVDLDSQQQMVSALWGLVVRLVAGDQEIIKSDYEVASFTNIWMKRAPELGGDTRAAAIFQSTLTNINWNIESCNSRYLKELFEVSKNQLSIQFTTDLYDMDHTSPAFTIGRIVGSIGPYFEGEPKYFTQGRPLFPQTSTINYANAIIDKNLNQVVIDLANSFPIFPNGTIKNTLPLTLGVNTGKVGFDDITKIGEIHLADPNWYKGQSGINTIPLGPNTSLVEENPLVILNSEGEVIFRESEEYVCADKFVFYLNPEEECQVNFYASKLGKPLPDKEIEFQLIDSPFGPTPPVVGVPKSAMVFPKTIKTDTLGKASLTVKANDPGNPRGYIDGQVYGISYNFSDGYFSECNQNNFLSFLVFDSVDPEKIANPTWEDIQPIMQQYANLYPLMSKGIFNLADQSIVDKNAEILQFVFSKDKEDPNYMPATRDLSRDKSAMIINYLNAVISKAGTKDSITFKKL</sequence>
<dbReference type="EMBL" id="FSRC01000003">
    <property type="protein sequence ID" value="SIO16204.1"/>
    <property type="molecule type" value="Genomic_DNA"/>
</dbReference>
<dbReference type="OrthoDB" id="9800162at2"/>
<dbReference type="AlphaFoldDB" id="A0A1N6H8T7"/>
<evidence type="ECO:0000313" key="2">
    <source>
        <dbReference type="EMBL" id="SIO16204.1"/>
    </source>
</evidence>
<gene>
    <name evidence="2" type="ORF">SAMN05444394_3652</name>
</gene>
<keyword evidence="3" id="KW-1185">Reference proteome</keyword>
<feature type="region of interest" description="Disordered" evidence="1">
    <location>
        <begin position="1"/>
        <end position="24"/>
    </location>
</feature>
<reference evidence="3" key="1">
    <citation type="submission" date="2016-11" db="EMBL/GenBank/DDBJ databases">
        <authorList>
            <person name="Varghese N."/>
            <person name="Submissions S."/>
        </authorList>
    </citation>
    <scope>NUCLEOTIDE SEQUENCE [LARGE SCALE GENOMIC DNA]</scope>
    <source>
        <strain evidence="3">DSM 15292</strain>
    </source>
</reference>
<accession>A0A1N6H8T7</accession>